<sequence length="134" mass="14285">MIASLQCVVIDCPDPVALGGFYREVLGWELDAADPAWVNLTGPGGRRLAFQHAPDHQPPAWPDPARPQQMHLDFDVPTLADMPAAEARVLALGATFLHDSGGQNSGFRVYADPAGHPFCLCYGQGPAAPSQHTS</sequence>
<dbReference type="CDD" id="cd06587">
    <property type="entry name" value="VOC"/>
    <property type="match status" value="1"/>
</dbReference>
<dbReference type="EMBL" id="JAVREO010000001">
    <property type="protein sequence ID" value="MDT0265054.1"/>
    <property type="molecule type" value="Genomic_DNA"/>
</dbReference>
<dbReference type="Proteomes" id="UP001183410">
    <property type="component" value="Unassembled WGS sequence"/>
</dbReference>
<dbReference type="PANTHER" id="PTHR35908:SF1">
    <property type="entry name" value="CONSERVED PROTEIN"/>
    <property type="match status" value="1"/>
</dbReference>
<proteinExistence type="predicted"/>
<evidence type="ECO:0000313" key="2">
    <source>
        <dbReference type="EMBL" id="MDT0265054.1"/>
    </source>
</evidence>
<keyword evidence="3" id="KW-1185">Reference proteome</keyword>
<dbReference type="Gene3D" id="3.10.180.10">
    <property type="entry name" value="2,3-Dihydroxybiphenyl 1,2-Dioxygenase, domain 1"/>
    <property type="match status" value="1"/>
</dbReference>
<evidence type="ECO:0000313" key="3">
    <source>
        <dbReference type="Proteomes" id="UP001183410"/>
    </source>
</evidence>
<dbReference type="RefSeq" id="WP_311663924.1">
    <property type="nucleotide sequence ID" value="NZ_JAVREO010000001.1"/>
</dbReference>
<dbReference type="InterPro" id="IPR041581">
    <property type="entry name" value="Glyoxalase_6"/>
</dbReference>
<organism evidence="2 3">
    <name type="scientific">Streptomyces chisholmiae</name>
    <dbReference type="NCBI Taxonomy" id="3075540"/>
    <lineage>
        <taxon>Bacteria</taxon>
        <taxon>Bacillati</taxon>
        <taxon>Actinomycetota</taxon>
        <taxon>Actinomycetes</taxon>
        <taxon>Kitasatosporales</taxon>
        <taxon>Streptomycetaceae</taxon>
        <taxon>Streptomyces</taxon>
    </lineage>
</organism>
<dbReference type="PANTHER" id="PTHR35908">
    <property type="entry name" value="HYPOTHETICAL FUSION PROTEIN"/>
    <property type="match status" value="1"/>
</dbReference>
<protein>
    <submittedName>
        <fullName evidence="2">VOC family protein</fullName>
    </submittedName>
</protein>
<dbReference type="InterPro" id="IPR029068">
    <property type="entry name" value="Glyas_Bleomycin-R_OHBP_Dase"/>
</dbReference>
<comment type="caution">
    <text evidence="2">The sequence shown here is derived from an EMBL/GenBank/DDBJ whole genome shotgun (WGS) entry which is preliminary data.</text>
</comment>
<dbReference type="Pfam" id="PF18029">
    <property type="entry name" value="Glyoxalase_6"/>
    <property type="match status" value="1"/>
</dbReference>
<dbReference type="InterPro" id="IPR037523">
    <property type="entry name" value="VOC_core"/>
</dbReference>
<dbReference type="SUPFAM" id="SSF54593">
    <property type="entry name" value="Glyoxalase/Bleomycin resistance protein/Dihydroxybiphenyl dioxygenase"/>
    <property type="match status" value="1"/>
</dbReference>
<accession>A0ABU2JKM3</accession>
<feature type="domain" description="VOC" evidence="1">
    <location>
        <begin position="4"/>
        <end position="123"/>
    </location>
</feature>
<name>A0ABU2JKM3_9ACTN</name>
<evidence type="ECO:0000259" key="1">
    <source>
        <dbReference type="PROSITE" id="PS51819"/>
    </source>
</evidence>
<reference evidence="3" key="1">
    <citation type="submission" date="2023-07" db="EMBL/GenBank/DDBJ databases">
        <title>30 novel species of actinomycetes from the DSMZ collection.</title>
        <authorList>
            <person name="Nouioui I."/>
        </authorList>
    </citation>
    <scope>NUCLEOTIDE SEQUENCE [LARGE SCALE GENOMIC DNA]</scope>
    <source>
        <strain evidence="3">DSM 44915</strain>
    </source>
</reference>
<dbReference type="PROSITE" id="PS51819">
    <property type="entry name" value="VOC"/>
    <property type="match status" value="1"/>
</dbReference>
<gene>
    <name evidence="2" type="ORF">RM844_01990</name>
</gene>